<dbReference type="PANTHER" id="PTHR30535:SF34">
    <property type="entry name" value="MOLYBDATE-BINDING PROTEIN MOLA"/>
    <property type="match status" value="1"/>
</dbReference>
<evidence type="ECO:0000313" key="4">
    <source>
        <dbReference type="Proteomes" id="UP000196655"/>
    </source>
</evidence>
<dbReference type="GO" id="GO:0071281">
    <property type="term" value="P:cellular response to iron ion"/>
    <property type="evidence" value="ECO:0007669"/>
    <property type="project" value="TreeGrafter"/>
</dbReference>
<keyword evidence="1" id="KW-0812">Transmembrane</keyword>
<dbReference type="CDD" id="cd00636">
    <property type="entry name" value="TroA-like"/>
    <property type="match status" value="1"/>
</dbReference>
<name>A0A211ZR79_9PROT</name>
<reference evidence="4" key="1">
    <citation type="submission" date="2017-05" db="EMBL/GenBank/DDBJ databases">
        <authorList>
            <person name="Macchi M."/>
            <person name="Festa S."/>
            <person name="Coppotelli B.M."/>
            <person name="Morelli I.S."/>
        </authorList>
    </citation>
    <scope>NUCLEOTIDE SEQUENCE [LARGE SCALE GENOMIC DNA]</scope>
    <source>
        <strain evidence="4">I</strain>
    </source>
</reference>
<dbReference type="InterPro" id="IPR002491">
    <property type="entry name" value="ABC_transptr_periplasmic_BD"/>
</dbReference>
<evidence type="ECO:0000313" key="3">
    <source>
        <dbReference type="EMBL" id="OWJ67773.1"/>
    </source>
</evidence>
<accession>A0A211ZR79</accession>
<keyword evidence="1" id="KW-0472">Membrane</keyword>
<dbReference type="STRING" id="1122125.GCA_000423185_00566"/>
<keyword evidence="4" id="KW-1185">Reference proteome</keyword>
<protein>
    <recommendedName>
        <fullName evidence="2">Fe/B12 periplasmic-binding domain-containing protein</fullName>
    </recommendedName>
</protein>
<organism evidence="3 4">
    <name type="scientific">Inquilinus limosus</name>
    <dbReference type="NCBI Taxonomy" id="171674"/>
    <lineage>
        <taxon>Bacteria</taxon>
        <taxon>Pseudomonadati</taxon>
        <taxon>Pseudomonadota</taxon>
        <taxon>Alphaproteobacteria</taxon>
        <taxon>Rhodospirillales</taxon>
        <taxon>Rhodospirillaceae</taxon>
        <taxon>Inquilinus</taxon>
    </lineage>
</organism>
<sequence>MRFAAAFRRVLSALRCLSRVAGEVDSAQRWRVRVGTGLDKIPSPGAANAAPTSPASGRGNARVFLLLLFALLSFTATPALAGPHRIVSLNLCADALVLRLADRADVQSVTWLARDPENSVVAAEAASVPVNHAQAEEVAALRPDLVVVGAFTARSTVALLRRLGMPVLEIGVPRDIDGIRAQIRQVAAALGQAERGEAMIAAMDARLAAIRPPAAPPLAVVLRPNGFTAGRGSLVDEILRRAGVRNLAAEQGLENYGEIPLERVALAGVRLLILNQPENGAPSLGEAMLDHPILSALPDLRLVRVPPRLWTCGGPEVADAAALIAAAARQAEGEGA</sequence>
<dbReference type="Proteomes" id="UP000196655">
    <property type="component" value="Unassembled WGS sequence"/>
</dbReference>
<dbReference type="PANTHER" id="PTHR30535">
    <property type="entry name" value="VITAMIN B12-BINDING PROTEIN"/>
    <property type="match status" value="1"/>
</dbReference>
<evidence type="ECO:0000256" key="1">
    <source>
        <dbReference type="SAM" id="Phobius"/>
    </source>
</evidence>
<dbReference type="OrthoDB" id="1632039at2"/>
<dbReference type="EMBL" id="NHON01000010">
    <property type="protein sequence ID" value="OWJ67773.1"/>
    <property type="molecule type" value="Genomic_DNA"/>
</dbReference>
<dbReference type="InterPro" id="IPR050902">
    <property type="entry name" value="ABC_Transporter_SBP"/>
</dbReference>
<dbReference type="AlphaFoldDB" id="A0A211ZR79"/>
<keyword evidence="1" id="KW-1133">Transmembrane helix</keyword>
<dbReference type="Pfam" id="PF01497">
    <property type="entry name" value="Peripla_BP_2"/>
    <property type="match status" value="1"/>
</dbReference>
<comment type="caution">
    <text evidence="3">The sequence shown here is derived from an EMBL/GenBank/DDBJ whole genome shotgun (WGS) entry which is preliminary data.</text>
</comment>
<dbReference type="Gene3D" id="3.40.50.1980">
    <property type="entry name" value="Nitrogenase molybdenum iron protein domain"/>
    <property type="match status" value="2"/>
</dbReference>
<feature type="domain" description="Fe/B12 periplasmic-binding" evidence="2">
    <location>
        <begin position="85"/>
        <end position="335"/>
    </location>
</feature>
<dbReference type="SUPFAM" id="SSF53807">
    <property type="entry name" value="Helical backbone' metal receptor"/>
    <property type="match status" value="1"/>
</dbReference>
<proteinExistence type="predicted"/>
<dbReference type="PROSITE" id="PS50983">
    <property type="entry name" value="FE_B12_PBP"/>
    <property type="match status" value="1"/>
</dbReference>
<gene>
    <name evidence="3" type="ORF">BWR60_07255</name>
</gene>
<feature type="transmembrane region" description="Helical" evidence="1">
    <location>
        <begin position="63"/>
        <end position="81"/>
    </location>
</feature>
<evidence type="ECO:0000259" key="2">
    <source>
        <dbReference type="PROSITE" id="PS50983"/>
    </source>
</evidence>